<dbReference type="InterPro" id="IPR028998">
    <property type="entry name" value="RimP_C"/>
</dbReference>
<sequence length="173" mass="19810">MCRFFRKRAAISPFLYNESRTNLEYFKFLSRDKEYSLVQVTLQSKKESDLCVMIEHKKTLTLSIEECVKLSAEIEPILRSKGLLTDQQILEVSSPGVERPLVTPDHYKRYVGTHILVGIQGGKGQKYEGVLQNVLGSGIVLALSQDDILSVEWSSIKFCKLVYKFENQKETEE</sequence>
<dbReference type="InterPro" id="IPR036847">
    <property type="entry name" value="RimP_C_sf"/>
</dbReference>
<evidence type="ECO:0000313" key="5">
    <source>
        <dbReference type="EMBL" id="GAJ46402.1"/>
    </source>
</evidence>
<dbReference type="GO" id="GO:0005829">
    <property type="term" value="C:cytosol"/>
    <property type="evidence" value="ECO:0007669"/>
    <property type="project" value="TreeGrafter"/>
</dbReference>
<accession>A0A023E0A7</accession>
<dbReference type="Proteomes" id="UP000024842">
    <property type="component" value="Unassembled WGS sequence"/>
</dbReference>
<keyword evidence="2 3" id="KW-0690">Ribosome biogenesis</keyword>
<dbReference type="Gene3D" id="3.30.300.70">
    <property type="entry name" value="RimP-like superfamily, N-terminal"/>
    <property type="match status" value="1"/>
</dbReference>
<dbReference type="Pfam" id="PF02576">
    <property type="entry name" value="RimP_N"/>
    <property type="match status" value="1"/>
</dbReference>
<dbReference type="STRING" id="1427503.HE1_00735"/>
<evidence type="ECO:0000259" key="4">
    <source>
        <dbReference type="Pfam" id="PF02576"/>
    </source>
</evidence>
<dbReference type="GO" id="GO:0000028">
    <property type="term" value="P:ribosomal small subunit assembly"/>
    <property type="evidence" value="ECO:0007669"/>
    <property type="project" value="TreeGrafter"/>
</dbReference>
<name>A0A023E0A7_9PROT</name>
<evidence type="ECO:0000256" key="2">
    <source>
        <dbReference type="ARBA" id="ARBA00022517"/>
    </source>
</evidence>
<evidence type="ECO:0000313" key="6">
    <source>
        <dbReference type="Proteomes" id="UP000024842"/>
    </source>
</evidence>
<reference evidence="5 6" key="1">
    <citation type="journal article" date="2014" name="FEMS Microbiol. Lett.">
        <title>Draft genome sequences of three Holospora species (Holospora obtusa, Holospora undulata, and Holospora elegans), endonuclear symbiotic bacteria of the ciliate Paramecium caudatum.</title>
        <authorList>
            <person name="Dohra H."/>
            <person name="Tanaka K."/>
            <person name="Suzuki T."/>
            <person name="Fujishima M."/>
            <person name="Suzuki H."/>
        </authorList>
    </citation>
    <scope>NUCLEOTIDE SEQUENCE [LARGE SCALE GENOMIC DNA]</scope>
    <source>
        <strain evidence="5 6">E1</strain>
    </source>
</reference>
<proteinExistence type="inferred from homology"/>
<keyword evidence="1 3" id="KW-0963">Cytoplasm</keyword>
<organism evidence="5 6">
    <name type="scientific">Holospora elegans E1</name>
    <dbReference type="NCBI Taxonomy" id="1427503"/>
    <lineage>
        <taxon>Bacteria</taxon>
        <taxon>Pseudomonadati</taxon>
        <taxon>Pseudomonadota</taxon>
        <taxon>Alphaproteobacteria</taxon>
        <taxon>Holosporales</taxon>
        <taxon>Holosporaceae</taxon>
        <taxon>Holospora</taxon>
    </lineage>
</organism>
<dbReference type="AlphaFoldDB" id="A0A023E0A7"/>
<dbReference type="SUPFAM" id="SSF74942">
    <property type="entry name" value="YhbC-like, C-terminal domain"/>
    <property type="match status" value="1"/>
</dbReference>
<dbReference type="EMBL" id="BAUP01000090">
    <property type="protein sequence ID" value="GAJ46402.1"/>
    <property type="molecule type" value="Genomic_DNA"/>
</dbReference>
<keyword evidence="6" id="KW-1185">Reference proteome</keyword>
<gene>
    <name evidence="3" type="primary">rimP</name>
    <name evidence="5" type="ORF">HE1_00735</name>
</gene>
<dbReference type="HAMAP" id="MF_01077">
    <property type="entry name" value="RimP"/>
    <property type="match status" value="1"/>
</dbReference>
<comment type="caution">
    <text evidence="5">The sequence shown here is derived from an EMBL/GenBank/DDBJ whole genome shotgun (WGS) entry which is preliminary data.</text>
</comment>
<dbReference type="InterPro" id="IPR003728">
    <property type="entry name" value="Ribosome_maturation_RimP"/>
</dbReference>
<evidence type="ECO:0000256" key="3">
    <source>
        <dbReference type="HAMAP-Rule" id="MF_01077"/>
    </source>
</evidence>
<dbReference type="GO" id="GO:0006412">
    <property type="term" value="P:translation"/>
    <property type="evidence" value="ECO:0007669"/>
    <property type="project" value="TreeGrafter"/>
</dbReference>
<dbReference type="PANTHER" id="PTHR33867">
    <property type="entry name" value="RIBOSOME MATURATION FACTOR RIMP"/>
    <property type="match status" value="1"/>
</dbReference>
<dbReference type="PANTHER" id="PTHR33867:SF1">
    <property type="entry name" value="RIBOSOME MATURATION FACTOR RIMP"/>
    <property type="match status" value="1"/>
</dbReference>
<dbReference type="CDD" id="cd01734">
    <property type="entry name" value="YlxS_C"/>
    <property type="match status" value="1"/>
</dbReference>
<comment type="function">
    <text evidence="3">Required for maturation of 30S ribosomal subunits.</text>
</comment>
<protein>
    <recommendedName>
        <fullName evidence="3">Ribosome maturation factor RimP</fullName>
    </recommendedName>
</protein>
<dbReference type="OrthoDB" id="9805006at2"/>
<dbReference type="InterPro" id="IPR028989">
    <property type="entry name" value="RimP_N"/>
</dbReference>
<dbReference type="InterPro" id="IPR035956">
    <property type="entry name" value="RimP_N_sf"/>
</dbReference>
<dbReference type="SUPFAM" id="SSF75420">
    <property type="entry name" value="YhbC-like, N-terminal domain"/>
    <property type="match status" value="1"/>
</dbReference>
<comment type="similarity">
    <text evidence="3">Belongs to the RimP family.</text>
</comment>
<comment type="subcellular location">
    <subcellularLocation>
        <location evidence="3">Cytoplasm</location>
    </subcellularLocation>
</comment>
<feature type="domain" description="Ribosome maturation factor RimP N-terminal" evidence="4">
    <location>
        <begin position="30"/>
        <end position="98"/>
    </location>
</feature>
<evidence type="ECO:0000256" key="1">
    <source>
        <dbReference type="ARBA" id="ARBA00022490"/>
    </source>
</evidence>